<dbReference type="CDD" id="cd17535">
    <property type="entry name" value="REC_NarL-like"/>
    <property type="match status" value="1"/>
</dbReference>
<sequence length="232" mass="25077">MNPIRVMLVDDQHLLRAGFAMLIGSQPDLEVVAEAGDGARAVDLLRERPVDVILMDVRMPVKDGIAATEEILTMVDAGQVPPVRIVVLTTFDTDEYAFAALKAGAAGFLLKDVPPETLLASIRQVHEGGSVVAPTTTRRLLEHVGPMLVTSDAPESPRDRARRAGLTDRETDILLAMVTGASNGEIAEWMYLSEATVKTHVRRVLAKLDARDRVQAVVWAYEHGVAGPGAVR</sequence>
<dbReference type="PROSITE" id="PS50043">
    <property type="entry name" value="HTH_LUXR_2"/>
    <property type="match status" value="1"/>
</dbReference>
<dbReference type="PRINTS" id="PR00038">
    <property type="entry name" value="HTHLUXR"/>
</dbReference>
<evidence type="ECO:0000259" key="6">
    <source>
        <dbReference type="PROSITE" id="PS50043"/>
    </source>
</evidence>
<dbReference type="InterPro" id="IPR011006">
    <property type="entry name" value="CheY-like_superfamily"/>
</dbReference>
<dbReference type="CDD" id="cd06170">
    <property type="entry name" value="LuxR_C_like"/>
    <property type="match status" value="1"/>
</dbReference>
<feature type="domain" description="Response regulatory" evidence="7">
    <location>
        <begin position="5"/>
        <end position="126"/>
    </location>
</feature>
<dbReference type="SUPFAM" id="SSF46894">
    <property type="entry name" value="C-terminal effector domain of the bipartite response regulators"/>
    <property type="match status" value="1"/>
</dbReference>
<dbReference type="InterPro" id="IPR016032">
    <property type="entry name" value="Sig_transdc_resp-reg_C-effctor"/>
</dbReference>
<dbReference type="InterPro" id="IPR000792">
    <property type="entry name" value="Tscrpt_reg_LuxR_C"/>
</dbReference>
<keyword evidence="9" id="KW-1185">Reference proteome</keyword>
<dbReference type="Pfam" id="PF00196">
    <property type="entry name" value="GerE"/>
    <property type="match status" value="1"/>
</dbReference>
<evidence type="ECO:0000313" key="9">
    <source>
        <dbReference type="Proteomes" id="UP001595836"/>
    </source>
</evidence>
<keyword evidence="3" id="KW-0238">DNA-binding</keyword>
<evidence type="ECO:0000256" key="3">
    <source>
        <dbReference type="ARBA" id="ARBA00023125"/>
    </source>
</evidence>
<dbReference type="SMART" id="SM00448">
    <property type="entry name" value="REC"/>
    <property type="match status" value="1"/>
</dbReference>
<protein>
    <submittedName>
        <fullName evidence="8">Response regulator</fullName>
    </submittedName>
</protein>
<evidence type="ECO:0000256" key="2">
    <source>
        <dbReference type="ARBA" id="ARBA00023015"/>
    </source>
</evidence>
<dbReference type="SMART" id="SM00421">
    <property type="entry name" value="HTH_LUXR"/>
    <property type="match status" value="1"/>
</dbReference>
<dbReference type="EMBL" id="JBHSHP010000001">
    <property type="protein sequence ID" value="MFC4753177.1"/>
    <property type="molecule type" value="Genomic_DNA"/>
</dbReference>
<keyword evidence="1 5" id="KW-0597">Phosphoprotein</keyword>
<evidence type="ECO:0000256" key="1">
    <source>
        <dbReference type="ARBA" id="ARBA00022553"/>
    </source>
</evidence>
<feature type="modified residue" description="4-aspartylphosphate" evidence="5">
    <location>
        <position position="56"/>
    </location>
</feature>
<dbReference type="PANTHER" id="PTHR43214:SF24">
    <property type="entry name" value="TRANSCRIPTIONAL REGULATORY PROTEIN NARL-RELATED"/>
    <property type="match status" value="1"/>
</dbReference>
<keyword evidence="2" id="KW-0805">Transcription regulation</keyword>
<evidence type="ECO:0000256" key="5">
    <source>
        <dbReference type="PROSITE-ProRule" id="PRU00169"/>
    </source>
</evidence>
<feature type="domain" description="HTH luxR-type" evidence="6">
    <location>
        <begin position="159"/>
        <end position="224"/>
    </location>
</feature>
<dbReference type="PROSITE" id="PS50110">
    <property type="entry name" value="RESPONSE_REGULATORY"/>
    <property type="match status" value="1"/>
</dbReference>
<dbReference type="PROSITE" id="PS00622">
    <property type="entry name" value="HTH_LUXR_1"/>
    <property type="match status" value="1"/>
</dbReference>
<dbReference type="InterPro" id="IPR058245">
    <property type="entry name" value="NreC/VraR/RcsB-like_REC"/>
</dbReference>
<evidence type="ECO:0000259" key="7">
    <source>
        <dbReference type="PROSITE" id="PS50110"/>
    </source>
</evidence>
<accession>A0ABV9PJ80</accession>
<name>A0ABV9PJ80_9ACTN</name>
<dbReference type="Proteomes" id="UP001595836">
    <property type="component" value="Unassembled WGS sequence"/>
</dbReference>
<gene>
    <name evidence="8" type="ORF">ACFO7U_00080</name>
</gene>
<comment type="caution">
    <text evidence="8">The sequence shown here is derived from an EMBL/GenBank/DDBJ whole genome shotgun (WGS) entry which is preliminary data.</text>
</comment>
<keyword evidence="4" id="KW-0804">Transcription</keyword>
<dbReference type="RefSeq" id="WP_344987885.1">
    <property type="nucleotide sequence ID" value="NZ_BAABCD010000001.1"/>
</dbReference>
<proteinExistence type="predicted"/>
<dbReference type="InterPro" id="IPR039420">
    <property type="entry name" value="WalR-like"/>
</dbReference>
<evidence type="ECO:0000313" key="8">
    <source>
        <dbReference type="EMBL" id="MFC4753177.1"/>
    </source>
</evidence>
<dbReference type="InterPro" id="IPR001789">
    <property type="entry name" value="Sig_transdc_resp-reg_receiver"/>
</dbReference>
<reference evidence="9" key="1">
    <citation type="journal article" date="2019" name="Int. J. Syst. Evol. Microbiol.">
        <title>The Global Catalogue of Microorganisms (GCM) 10K type strain sequencing project: providing services to taxonomists for standard genome sequencing and annotation.</title>
        <authorList>
            <consortium name="The Broad Institute Genomics Platform"/>
            <consortium name="The Broad Institute Genome Sequencing Center for Infectious Disease"/>
            <person name="Wu L."/>
            <person name="Ma J."/>
        </authorList>
    </citation>
    <scope>NUCLEOTIDE SEQUENCE [LARGE SCALE GENOMIC DNA]</scope>
    <source>
        <strain evidence="9">JCM 11882</strain>
    </source>
</reference>
<evidence type="ECO:0000256" key="4">
    <source>
        <dbReference type="ARBA" id="ARBA00023163"/>
    </source>
</evidence>
<dbReference type="Pfam" id="PF00072">
    <property type="entry name" value="Response_reg"/>
    <property type="match status" value="1"/>
</dbReference>
<dbReference type="PANTHER" id="PTHR43214">
    <property type="entry name" value="TWO-COMPONENT RESPONSE REGULATOR"/>
    <property type="match status" value="1"/>
</dbReference>
<dbReference type="SUPFAM" id="SSF52172">
    <property type="entry name" value="CheY-like"/>
    <property type="match status" value="1"/>
</dbReference>
<dbReference type="Gene3D" id="3.40.50.2300">
    <property type="match status" value="1"/>
</dbReference>
<organism evidence="8 9">
    <name type="scientific">Dietzia aurantiaca</name>
    <dbReference type="NCBI Taxonomy" id="983873"/>
    <lineage>
        <taxon>Bacteria</taxon>
        <taxon>Bacillati</taxon>
        <taxon>Actinomycetota</taxon>
        <taxon>Actinomycetes</taxon>
        <taxon>Mycobacteriales</taxon>
        <taxon>Dietziaceae</taxon>
        <taxon>Dietzia</taxon>
    </lineage>
</organism>